<evidence type="ECO:0000313" key="2">
    <source>
        <dbReference type="Proteomes" id="UP000031668"/>
    </source>
</evidence>
<name>A0A0C2J443_THEKT</name>
<dbReference type="Proteomes" id="UP000031668">
    <property type="component" value="Unassembled WGS sequence"/>
</dbReference>
<sequence length="165" mass="18750">MNKIYEGSRLVHFEWMTSHETFTTQIKNVNNINLGKKNPFSGVISPDALEWGTEPPIMDTNVEMRNHPQFGSTSSQPSGKSLMEDDLSEIMNPAHANPVSADNALTGIYRIIFLDDYLLDEFSENGDLFQSLHPEVSDQSLEPQPVILFIYDINNLQHVYFFLKA</sequence>
<accession>A0A0C2J443</accession>
<comment type="caution">
    <text evidence="1">The sequence shown here is derived from an EMBL/GenBank/DDBJ whole genome shotgun (WGS) entry which is preliminary data.</text>
</comment>
<dbReference type="AlphaFoldDB" id="A0A0C2J443"/>
<organism evidence="1 2">
    <name type="scientific">Thelohanellus kitauei</name>
    <name type="common">Myxosporean</name>
    <dbReference type="NCBI Taxonomy" id="669202"/>
    <lineage>
        <taxon>Eukaryota</taxon>
        <taxon>Metazoa</taxon>
        <taxon>Cnidaria</taxon>
        <taxon>Myxozoa</taxon>
        <taxon>Myxosporea</taxon>
        <taxon>Bivalvulida</taxon>
        <taxon>Platysporina</taxon>
        <taxon>Myxobolidae</taxon>
        <taxon>Thelohanellus</taxon>
    </lineage>
</organism>
<reference evidence="1 2" key="1">
    <citation type="journal article" date="2014" name="Genome Biol. Evol.">
        <title>The genome of the myxosporean Thelohanellus kitauei shows adaptations to nutrient acquisition within its fish host.</title>
        <authorList>
            <person name="Yang Y."/>
            <person name="Xiong J."/>
            <person name="Zhou Z."/>
            <person name="Huo F."/>
            <person name="Miao W."/>
            <person name="Ran C."/>
            <person name="Liu Y."/>
            <person name="Zhang J."/>
            <person name="Feng J."/>
            <person name="Wang M."/>
            <person name="Wang M."/>
            <person name="Wang L."/>
            <person name="Yao B."/>
        </authorList>
    </citation>
    <scope>NUCLEOTIDE SEQUENCE [LARGE SCALE GENOMIC DNA]</scope>
    <source>
        <strain evidence="1">Wuqing</strain>
    </source>
</reference>
<proteinExistence type="predicted"/>
<gene>
    <name evidence="1" type="ORF">RF11_06431</name>
</gene>
<keyword evidence="2" id="KW-1185">Reference proteome</keyword>
<protein>
    <submittedName>
        <fullName evidence="1">Uncharacterized protein</fullName>
    </submittedName>
</protein>
<dbReference type="EMBL" id="JWZT01001161">
    <property type="protein sequence ID" value="KII72599.1"/>
    <property type="molecule type" value="Genomic_DNA"/>
</dbReference>
<evidence type="ECO:0000313" key="1">
    <source>
        <dbReference type="EMBL" id="KII72599.1"/>
    </source>
</evidence>